<dbReference type="RefSeq" id="XP_014479110.1">
    <property type="nucleotide sequence ID" value="XM_014623624.1"/>
</dbReference>
<evidence type="ECO:0000256" key="9">
    <source>
        <dbReference type="ARBA" id="ARBA00038605"/>
    </source>
</evidence>
<dbReference type="PANTHER" id="PTHR20935">
    <property type="entry name" value="PHOSPHOGLYCERATE MUTASE-RELATED"/>
    <property type="match status" value="1"/>
</dbReference>
<protein>
    <recommendedName>
        <fullName evidence="10">Serine/threonine-protein phosphatase PGAM5, mitochondrial</fullName>
        <ecNumber evidence="3">3.1.3.16</ecNumber>
    </recommendedName>
    <alternativeName>
        <fullName evidence="12">Phosphoglycerate mutase family member 5 homolog</fullName>
    </alternativeName>
    <alternativeName>
        <fullName evidence="11">Serine/threonine-protein phosphatase Pgam5, mitochondrial</fullName>
    </alternativeName>
</protein>
<keyword evidence="6" id="KW-0496">Mitochondrion</keyword>
<dbReference type="EC" id="3.1.3.16" evidence="3"/>
<dbReference type="CDD" id="cd07067">
    <property type="entry name" value="HP_PGM_like"/>
    <property type="match status" value="1"/>
</dbReference>
<dbReference type="Pfam" id="PF00300">
    <property type="entry name" value="His_Phos_1"/>
    <property type="match status" value="2"/>
</dbReference>
<evidence type="ECO:0000256" key="11">
    <source>
        <dbReference type="ARBA" id="ARBA00040722"/>
    </source>
</evidence>
<evidence type="ECO:0000313" key="17">
    <source>
        <dbReference type="RefSeq" id="XP_014479110.1"/>
    </source>
</evidence>
<name>A0A6P3XL21_DINQU</name>
<comment type="similarity">
    <text evidence="2">Belongs to the phosphoglycerate mutase family. BPG-dependent PGAM subfamily.</text>
</comment>
<evidence type="ECO:0000256" key="4">
    <source>
        <dbReference type="ARBA" id="ARBA00022787"/>
    </source>
</evidence>
<comment type="subunit">
    <text evidence="9">Interacts with Pk92B/ASK1.</text>
</comment>
<evidence type="ECO:0000256" key="10">
    <source>
        <dbReference type="ARBA" id="ARBA00039765"/>
    </source>
</evidence>
<evidence type="ECO:0000256" key="15">
    <source>
        <dbReference type="SAM" id="Phobius"/>
    </source>
</evidence>
<dbReference type="InterPro" id="IPR013078">
    <property type="entry name" value="His_Pase_superF_clade-1"/>
</dbReference>
<reference evidence="17" key="1">
    <citation type="submission" date="2025-08" db="UniProtKB">
        <authorList>
            <consortium name="RefSeq"/>
        </authorList>
    </citation>
    <scope>IDENTIFICATION</scope>
</reference>
<comment type="catalytic activity">
    <reaction evidence="14">
        <text>O-phospho-L-threonyl-[protein] + H2O = L-threonyl-[protein] + phosphate</text>
        <dbReference type="Rhea" id="RHEA:47004"/>
        <dbReference type="Rhea" id="RHEA-COMP:11060"/>
        <dbReference type="Rhea" id="RHEA-COMP:11605"/>
        <dbReference type="ChEBI" id="CHEBI:15377"/>
        <dbReference type="ChEBI" id="CHEBI:30013"/>
        <dbReference type="ChEBI" id="CHEBI:43474"/>
        <dbReference type="ChEBI" id="CHEBI:61977"/>
        <dbReference type="EC" id="3.1.3.16"/>
    </reaction>
</comment>
<comment type="function">
    <text evidence="8">Displays phosphatase activity for serine/threonine residues, and dephosphorylates and activates Pk92B kinase. Has apparently no phosphoglycerate mutase activity.</text>
</comment>
<keyword evidence="15" id="KW-0812">Transmembrane</keyword>
<evidence type="ECO:0000256" key="6">
    <source>
        <dbReference type="ARBA" id="ARBA00023128"/>
    </source>
</evidence>
<comment type="subcellular location">
    <subcellularLocation>
        <location evidence="1">Mitochondrion outer membrane</location>
    </subcellularLocation>
</comment>
<dbReference type="AlphaFoldDB" id="A0A6P3XL21"/>
<dbReference type="GO" id="GO:0090141">
    <property type="term" value="P:positive regulation of mitochondrial fission"/>
    <property type="evidence" value="ECO:0007669"/>
    <property type="project" value="TreeGrafter"/>
</dbReference>
<evidence type="ECO:0000256" key="14">
    <source>
        <dbReference type="ARBA" id="ARBA00048336"/>
    </source>
</evidence>
<keyword evidence="15" id="KW-1133">Transmembrane helix</keyword>
<keyword evidence="16" id="KW-1185">Reference proteome</keyword>
<keyword evidence="4" id="KW-1000">Mitochondrion outer membrane</keyword>
<dbReference type="InterPro" id="IPR051021">
    <property type="entry name" value="Mito_Ser/Thr_phosphatase"/>
</dbReference>
<evidence type="ECO:0000256" key="13">
    <source>
        <dbReference type="ARBA" id="ARBA00047761"/>
    </source>
</evidence>
<keyword evidence="5" id="KW-0378">Hydrolase</keyword>
<dbReference type="PANTHER" id="PTHR20935:SF0">
    <property type="entry name" value="SERINE_THREONINE-PROTEIN PHOSPHATASE PGAM5, MITOCHONDRIAL"/>
    <property type="match status" value="1"/>
</dbReference>
<dbReference type="OrthoDB" id="2118094at2759"/>
<evidence type="ECO:0000256" key="2">
    <source>
        <dbReference type="ARBA" id="ARBA00006717"/>
    </source>
</evidence>
<dbReference type="GO" id="GO:0005741">
    <property type="term" value="C:mitochondrial outer membrane"/>
    <property type="evidence" value="ECO:0007669"/>
    <property type="project" value="UniProtKB-SubCell"/>
</dbReference>
<dbReference type="FunFam" id="3.40.50.1240:FF:000009">
    <property type="entry name" value="serine/threonine-protein phosphatase PGAM5, mitochondrial isoform X1"/>
    <property type="match status" value="1"/>
</dbReference>
<dbReference type="Gene3D" id="3.40.50.1240">
    <property type="entry name" value="Phosphoglycerate mutase-like"/>
    <property type="match status" value="1"/>
</dbReference>
<comment type="catalytic activity">
    <reaction evidence="13">
        <text>O-phospho-L-seryl-[protein] + H2O = L-seryl-[protein] + phosphate</text>
        <dbReference type="Rhea" id="RHEA:20629"/>
        <dbReference type="Rhea" id="RHEA-COMP:9863"/>
        <dbReference type="Rhea" id="RHEA-COMP:11604"/>
        <dbReference type="ChEBI" id="CHEBI:15377"/>
        <dbReference type="ChEBI" id="CHEBI:29999"/>
        <dbReference type="ChEBI" id="CHEBI:43474"/>
        <dbReference type="ChEBI" id="CHEBI:83421"/>
        <dbReference type="EC" id="3.1.3.16"/>
    </reaction>
</comment>
<evidence type="ECO:0000256" key="12">
    <source>
        <dbReference type="ARBA" id="ARBA00042520"/>
    </source>
</evidence>
<sequence length="320" mass="37042">MRIWRPCSYRTVGLLQICRRKDDIHADWPSVAVKIFFFHKMPVISRYQKVALGLGALSGAILYYYNAYSDKDSLRVHNSWTTNFTPSVKWDHNWDRRDPKSLVKPMKISDENDENKYNEKFEAKRAKAVRHVLLIRHGQYHTDGKTDIERMLTELGRKQADATGKRLAELNLPYSLIVRSTMTRALETSKIIEKSLSNVPVEDDSLLIEGAPIPPEPPIGHWRSEKHFFQDGPRIEAAFRKYFHRADPSQENDSYTLLVCHANVIRYFVCRALQFPPEAWLRICLKHASITWLCIFPNGRVTLFCLGDTGHMIPQNLTSS</sequence>
<evidence type="ECO:0000256" key="5">
    <source>
        <dbReference type="ARBA" id="ARBA00022801"/>
    </source>
</evidence>
<organism evidence="16 17">
    <name type="scientific">Dinoponera quadriceps</name>
    <name type="common">South American ant</name>
    <dbReference type="NCBI Taxonomy" id="609295"/>
    <lineage>
        <taxon>Eukaryota</taxon>
        <taxon>Metazoa</taxon>
        <taxon>Ecdysozoa</taxon>
        <taxon>Arthropoda</taxon>
        <taxon>Hexapoda</taxon>
        <taxon>Insecta</taxon>
        <taxon>Pterygota</taxon>
        <taxon>Neoptera</taxon>
        <taxon>Endopterygota</taxon>
        <taxon>Hymenoptera</taxon>
        <taxon>Apocrita</taxon>
        <taxon>Aculeata</taxon>
        <taxon>Formicoidea</taxon>
        <taxon>Formicidae</taxon>
        <taxon>Ponerinae</taxon>
        <taxon>Ponerini</taxon>
        <taxon>Dinoponera</taxon>
    </lineage>
</organism>
<evidence type="ECO:0000256" key="1">
    <source>
        <dbReference type="ARBA" id="ARBA00004294"/>
    </source>
</evidence>
<feature type="transmembrane region" description="Helical" evidence="15">
    <location>
        <begin position="50"/>
        <end position="68"/>
    </location>
</feature>
<dbReference type="SMART" id="SM00855">
    <property type="entry name" value="PGAM"/>
    <property type="match status" value="1"/>
</dbReference>
<dbReference type="GeneID" id="106746729"/>
<dbReference type="CTD" id="192111"/>
<evidence type="ECO:0000313" key="16">
    <source>
        <dbReference type="Proteomes" id="UP000515204"/>
    </source>
</evidence>
<evidence type="ECO:0000256" key="7">
    <source>
        <dbReference type="ARBA" id="ARBA00023136"/>
    </source>
</evidence>
<evidence type="ECO:0000256" key="3">
    <source>
        <dbReference type="ARBA" id="ARBA00013081"/>
    </source>
</evidence>
<dbReference type="GO" id="GO:0004722">
    <property type="term" value="F:protein serine/threonine phosphatase activity"/>
    <property type="evidence" value="ECO:0007669"/>
    <property type="project" value="UniProtKB-EC"/>
</dbReference>
<dbReference type="KEGG" id="dqu:106746729"/>
<dbReference type="Proteomes" id="UP000515204">
    <property type="component" value="Unplaced"/>
</dbReference>
<proteinExistence type="inferred from homology"/>
<evidence type="ECO:0000256" key="8">
    <source>
        <dbReference type="ARBA" id="ARBA00037234"/>
    </source>
</evidence>
<keyword evidence="7 15" id="KW-0472">Membrane</keyword>
<dbReference type="InterPro" id="IPR029033">
    <property type="entry name" value="His_PPase_superfam"/>
</dbReference>
<dbReference type="SUPFAM" id="SSF53254">
    <property type="entry name" value="Phosphoglycerate mutase-like"/>
    <property type="match status" value="1"/>
</dbReference>
<accession>A0A6P3XL21</accession>
<gene>
    <name evidence="17" type="primary">LOC106746729</name>
</gene>